<dbReference type="PROSITE" id="PS50885">
    <property type="entry name" value="HAMP"/>
    <property type="match status" value="1"/>
</dbReference>
<dbReference type="PANTHER" id="PTHR43065">
    <property type="entry name" value="SENSOR HISTIDINE KINASE"/>
    <property type="match status" value="1"/>
</dbReference>
<dbReference type="InterPro" id="IPR004358">
    <property type="entry name" value="Sig_transdc_His_kin-like_C"/>
</dbReference>
<evidence type="ECO:0000256" key="6">
    <source>
        <dbReference type="ARBA" id="ARBA00022777"/>
    </source>
</evidence>
<dbReference type="InterPro" id="IPR003661">
    <property type="entry name" value="HisK_dim/P_dom"/>
</dbReference>
<comment type="catalytic activity">
    <reaction evidence="1">
        <text>ATP + protein L-histidine = ADP + protein N-phospho-L-histidine.</text>
        <dbReference type="EC" id="2.7.13.3"/>
    </reaction>
</comment>
<dbReference type="Gene3D" id="1.10.287.130">
    <property type="match status" value="1"/>
</dbReference>
<dbReference type="AlphaFoldDB" id="A0A081BEY9"/>
<reference evidence="11 12" key="1">
    <citation type="submission" date="2014-07" db="EMBL/GenBank/DDBJ databases">
        <title>Tepidicaulis marinum gen. nov., sp. nov., a novel marine bacterium denitrifying nitrate to nitrous oxide strictly under microaerobic conditions.</title>
        <authorList>
            <person name="Takeuchi M."/>
            <person name="Yamagishi T."/>
            <person name="Kamagata Y."/>
            <person name="Oshima K."/>
            <person name="Hattori M."/>
            <person name="Katayama T."/>
            <person name="Hanada S."/>
            <person name="Tamaki H."/>
            <person name="Marumo K."/>
            <person name="Maeda H."/>
            <person name="Nedachi M."/>
            <person name="Iwasaki W."/>
            <person name="Suwa Y."/>
            <person name="Sakata S."/>
        </authorList>
    </citation>
    <scope>NUCLEOTIDE SEQUENCE [LARGE SCALE GENOMIC DNA]</scope>
    <source>
        <strain evidence="11 12">MA2</strain>
    </source>
</reference>
<proteinExistence type="predicted"/>
<dbReference type="eggNOG" id="COG4191">
    <property type="taxonomic scope" value="Bacteria"/>
</dbReference>
<dbReference type="InterPro" id="IPR036890">
    <property type="entry name" value="HATPase_C_sf"/>
</dbReference>
<protein>
    <recommendedName>
        <fullName evidence="3">histidine kinase</fullName>
        <ecNumber evidence="3">2.7.13.3</ecNumber>
    </recommendedName>
</protein>
<dbReference type="InterPro" id="IPR005467">
    <property type="entry name" value="His_kinase_dom"/>
</dbReference>
<keyword evidence="7" id="KW-0175">Coiled coil</keyword>
<dbReference type="STRING" id="1333998.M2A_3106"/>
<evidence type="ECO:0000256" key="4">
    <source>
        <dbReference type="ARBA" id="ARBA00022553"/>
    </source>
</evidence>
<dbReference type="PROSITE" id="PS50109">
    <property type="entry name" value="HIS_KIN"/>
    <property type="match status" value="1"/>
</dbReference>
<dbReference type="SMART" id="SM00304">
    <property type="entry name" value="HAMP"/>
    <property type="match status" value="1"/>
</dbReference>
<keyword evidence="5" id="KW-0808">Transferase</keyword>
<feature type="coiled-coil region" evidence="7">
    <location>
        <begin position="269"/>
        <end position="334"/>
    </location>
</feature>
<dbReference type="EMBL" id="BBIO01000022">
    <property type="protein sequence ID" value="GAK46607.1"/>
    <property type="molecule type" value="Genomic_DNA"/>
</dbReference>
<dbReference type="GO" id="GO:0016020">
    <property type="term" value="C:membrane"/>
    <property type="evidence" value="ECO:0007669"/>
    <property type="project" value="UniProtKB-SubCell"/>
</dbReference>
<feature type="domain" description="Histidine kinase" evidence="9">
    <location>
        <begin position="298"/>
        <end position="529"/>
    </location>
</feature>
<evidence type="ECO:0000256" key="1">
    <source>
        <dbReference type="ARBA" id="ARBA00000085"/>
    </source>
</evidence>
<keyword evidence="8" id="KW-1133">Transmembrane helix</keyword>
<dbReference type="RefSeq" id="WP_052379549.1">
    <property type="nucleotide sequence ID" value="NZ_BBIO01000022.1"/>
</dbReference>
<dbReference type="InterPro" id="IPR003594">
    <property type="entry name" value="HATPase_dom"/>
</dbReference>
<dbReference type="SUPFAM" id="SSF47384">
    <property type="entry name" value="Homodimeric domain of signal transducing histidine kinase"/>
    <property type="match status" value="1"/>
</dbReference>
<dbReference type="SMART" id="SM00387">
    <property type="entry name" value="HATPase_c"/>
    <property type="match status" value="1"/>
</dbReference>
<evidence type="ECO:0000259" key="10">
    <source>
        <dbReference type="PROSITE" id="PS50885"/>
    </source>
</evidence>
<dbReference type="Gene3D" id="3.30.565.10">
    <property type="entry name" value="Histidine kinase-like ATPase, C-terminal domain"/>
    <property type="match status" value="1"/>
</dbReference>
<sequence>MGSFLLNWRWTVPRRLLLAFTVLAGVICASLAATLYTFAHLRESMAQVAELVEISQEIDEMAQASIGQISAIRSLLLTGERENVLRFWTAASRFNETQERLAARELPGTMAEELGKLDRVVETWRAETAEVQIALMRNPWTADTAKAFEALGRGTQFIAATETAVGRLRELERQTVLRALDRALSALSSTEMLVLGGAVFALIFAAAAWVYLSRAIVHPLTQIGAAMERIEKYEENATIPLQGRRDEFGTLARGLSSLLGALGERSNRLKSTLGDLRQAQRQLVEKERLASLGGLVAGLSHEVNTPLGIARTSASNLEEVLKDLETQVAEGTLTHSGMLKALSASRESADLALRNIARAGDLMRSFKSVAADQSENRRRYIRLKPYLEEVLLSLSPHIKLARVSARIDCDEEIGLVTDPGALSQILTNLVTNSLTHGFENRTGGEIKIAAAAAENGIQLVYMDNGEGIEPSDRQRIFDPFFTTKRGRGSSGLGLHIVYNIVTGGLGGTIEAESARGIGTRFLICLPSRAGGEAEVPDMGSGTAVA</sequence>
<dbReference type="Pfam" id="PF02518">
    <property type="entry name" value="HATPase_c"/>
    <property type="match status" value="1"/>
</dbReference>
<dbReference type="PANTHER" id="PTHR43065:SF47">
    <property type="match status" value="1"/>
</dbReference>
<feature type="transmembrane region" description="Helical" evidence="8">
    <location>
        <begin position="192"/>
        <end position="212"/>
    </location>
</feature>
<gene>
    <name evidence="11" type="ORF">M2A_3106</name>
</gene>
<dbReference type="EC" id="2.7.13.3" evidence="3"/>
<dbReference type="SUPFAM" id="SSF158472">
    <property type="entry name" value="HAMP domain-like"/>
    <property type="match status" value="1"/>
</dbReference>
<keyword evidence="4" id="KW-0597">Phosphoprotein</keyword>
<evidence type="ECO:0000256" key="2">
    <source>
        <dbReference type="ARBA" id="ARBA00004370"/>
    </source>
</evidence>
<evidence type="ECO:0000313" key="12">
    <source>
        <dbReference type="Proteomes" id="UP000028702"/>
    </source>
</evidence>
<evidence type="ECO:0000256" key="5">
    <source>
        <dbReference type="ARBA" id="ARBA00022679"/>
    </source>
</evidence>
<keyword evidence="8" id="KW-0812">Transmembrane</keyword>
<dbReference type="Proteomes" id="UP000028702">
    <property type="component" value="Unassembled WGS sequence"/>
</dbReference>
<keyword evidence="12" id="KW-1185">Reference proteome</keyword>
<evidence type="ECO:0000259" key="9">
    <source>
        <dbReference type="PROSITE" id="PS50109"/>
    </source>
</evidence>
<dbReference type="PRINTS" id="PR00344">
    <property type="entry name" value="BCTRLSENSOR"/>
</dbReference>
<dbReference type="Pfam" id="PF00672">
    <property type="entry name" value="HAMP"/>
    <property type="match status" value="1"/>
</dbReference>
<name>A0A081BEY9_9HYPH</name>
<dbReference type="InterPro" id="IPR036097">
    <property type="entry name" value="HisK_dim/P_sf"/>
</dbReference>
<evidence type="ECO:0000256" key="3">
    <source>
        <dbReference type="ARBA" id="ARBA00012438"/>
    </source>
</evidence>
<evidence type="ECO:0000256" key="8">
    <source>
        <dbReference type="SAM" id="Phobius"/>
    </source>
</evidence>
<comment type="subcellular location">
    <subcellularLocation>
        <location evidence="2">Membrane</location>
    </subcellularLocation>
</comment>
<accession>A0A081BEY9</accession>
<evidence type="ECO:0000313" key="11">
    <source>
        <dbReference type="EMBL" id="GAK46607.1"/>
    </source>
</evidence>
<dbReference type="CDD" id="cd00082">
    <property type="entry name" value="HisKA"/>
    <property type="match status" value="1"/>
</dbReference>
<keyword evidence="6 11" id="KW-0418">Kinase</keyword>
<organism evidence="11 12">
    <name type="scientific">Tepidicaulis marinus</name>
    <dbReference type="NCBI Taxonomy" id="1333998"/>
    <lineage>
        <taxon>Bacteria</taxon>
        <taxon>Pseudomonadati</taxon>
        <taxon>Pseudomonadota</taxon>
        <taxon>Alphaproteobacteria</taxon>
        <taxon>Hyphomicrobiales</taxon>
        <taxon>Parvibaculaceae</taxon>
        <taxon>Tepidicaulis</taxon>
    </lineage>
</organism>
<dbReference type="SUPFAM" id="SSF55874">
    <property type="entry name" value="ATPase domain of HSP90 chaperone/DNA topoisomerase II/histidine kinase"/>
    <property type="match status" value="1"/>
</dbReference>
<keyword evidence="8" id="KW-0472">Membrane</keyword>
<feature type="domain" description="HAMP" evidence="10">
    <location>
        <begin position="214"/>
        <end position="267"/>
    </location>
</feature>
<dbReference type="InterPro" id="IPR003660">
    <property type="entry name" value="HAMP_dom"/>
</dbReference>
<dbReference type="GO" id="GO:0000155">
    <property type="term" value="F:phosphorelay sensor kinase activity"/>
    <property type="evidence" value="ECO:0007669"/>
    <property type="project" value="InterPro"/>
</dbReference>
<comment type="caution">
    <text evidence="11">The sequence shown here is derived from an EMBL/GenBank/DDBJ whole genome shotgun (WGS) entry which is preliminary data.</text>
</comment>
<dbReference type="Gene3D" id="6.10.340.10">
    <property type="match status" value="1"/>
</dbReference>
<evidence type="ECO:0000256" key="7">
    <source>
        <dbReference type="SAM" id="Coils"/>
    </source>
</evidence>